<protein>
    <submittedName>
        <fullName evidence="1">Uncharacterized protein</fullName>
    </submittedName>
</protein>
<dbReference type="EMBL" id="CP061800">
    <property type="protein sequence ID" value="QTA84492.1"/>
    <property type="molecule type" value="Genomic_DNA"/>
</dbReference>
<evidence type="ECO:0000313" key="1">
    <source>
        <dbReference type="EMBL" id="QTA84492.1"/>
    </source>
</evidence>
<dbReference type="AlphaFoldDB" id="A0A975GKC8"/>
<evidence type="ECO:0000313" key="2">
    <source>
        <dbReference type="Proteomes" id="UP000663722"/>
    </source>
</evidence>
<sequence>MGTIYDMTVKHFQQKVTRDKFLQKPHINIKAFSIKEVEMRKPGQEATVKVDFTTDQMGIEFTFTKEEKWVWEDGAWCLNISSAKPMLPSGNKK</sequence>
<proteinExistence type="predicted"/>
<dbReference type="KEGG" id="dmm:dnm_004890"/>
<keyword evidence="2" id="KW-1185">Reference proteome</keyword>
<reference evidence="1" key="1">
    <citation type="journal article" date="2021" name="Microb. Physiol.">
        <title>Proteogenomic Insights into the Physiology of Marine, Sulfate-Reducing, Filamentous Desulfonema limicola and Desulfonema magnum.</title>
        <authorList>
            <person name="Schnaars V."/>
            <person name="Wohlbrand L."/>
            <person name="Scheve S."/>
            <person name="Hinrichs C."/>
            <person name="Reinhardt R."/>
            <person name="Rabus R."/>
        </authorList>
    </citation>
    <scope>NUCLEOTIDE SEQUENCE</scope>
    <source>
        <strain evidence="1">4be13</strain>
    </source>
</reference>
<name>A0A975GKC8_9BACT</name>
<gene>
    <name evidence="1" type="ORF">dnm_004890</name>
</gene>
<dbReference type="Proteomes" id="UP000663722">
    <property type="component" value="Chromosome"/>
</dbReference>
<accession>A0A975GKC8</accession>
<organism evidence="1 2">
    <name type="scientific">Desulfonema magnum</name>
    <dbReference type="NCBI Taxonomy" id="45655"/>
    <lineage>
        <taxon>Bacteria</taxon>
        <taxon>Pseudomonadati</taxon>
        <taxon>Thermodesulfobacteriota</taxon>
        <taxon>Desulfobacteria</taxon>
        <taxon>Desulfobacterales</taxon>
        <taxon>Desulfococcaceae</taxon>
        <taxon>Desulfonema</taxon>
    </lineage>
</organism>